<keyword evidence="7 12" id="KW-0479">Metal-binding</keyword>
<keyword evidence="6 12" id="KW-0441">Lipid A biosynthesis</keyword>
<dbReference type="InterPro" id="IPR020568">
    <property type="entry name" value="Ribosomal_Su5_D2-typ_SF"/>
</dbReference>
<keyword evidence="8 12" id="KW-0378">Hydrolase</keyword>
<accession>A0A506U8E1</accession>
<feature type="binding site" evidence="12">
    <location>
        <position position="236"/>
    </location>
    <ligand>
        <name>Zn(2+)</name>
        <dbReference type="ChEBI" id="CHEBI:29105"/>
    </ligand>
</feature>
<dbReference type="GO" id="GO:0016020">
    <property type="term" value="C:membrane"/>
    <property type="evidence" value="ECO:0007669"/>
    <property type="project" value="GOC"/>
</dbReference>
<feature type="binding site" evidence="12">
    <location>
        <position position="240"/>
    </location>
    <ligand>
        <name>Zn(2+)</name>
        <dbReference type="ChEBI" id="CHEBI:29105"/>
    </ligand>
</feature>
<comment type="function">
    <text evidence="2 12">Catalyzes the hydrolysis of UDP-3-O-myristoyl-N-acetylglucosamine to form UDP-3-O-myristoylglucosamine and acetate, the committed step in lipid A biosynthesis.</text>
</comment>
<comment type="cofactor">
    <cofactor evidence="1 12">
        <name>Zn(2+)</name>
        <dbReference type="ChEBI" id="CHEBI:29105"/>
    </cofactor>
</comment>
<evidence type="ECO:0000256" key="7">
    <source>
        <dbReference type="ARBA" id="ARBA00022723"/>
    </source>
</evidence>
<evidence type="ECO:0000256" key="6">
    <source>
        <dbReference type="ARBA" id="ARBA00022556"/>
    </source>
</evidence>
<evidence type="ECO:0000313" key="13">
    <source>
        <dbReference type="EMBL" id="TPW29364.1"/>
    </source>
</evidence>
<protein>
    <recommendedName>
        <fullName evidence="4 12">UDP-3-O-acyl-N-acetylglucosamine deacetylase</fullName>
        <shortName evidence="12">UDP-3-O-acyl-GlcNAc deacetylase</shortName>
        <ecNumber evidence="4 12">3.5.1.108</ecNumber>
    </recommendedName>
    <alternativeName>
        <fullName evidence="12">UDP-3-O-[R-3-hydroxymyristoyl]-N-acetylglucosamine deacetylase</fullName>
    </alternativeName>
</protein>
<gene>
    <name evidence="12" type="primary">lpxC</name>
    <name evidence="13" type="ORF">FJU11_07610</name>
</gene>
<keyword evidence="10 12" id="KW-0443">Lipid metabolism</keyword>
<comment type="pathway">
    <text evidence="3 12">Glycolipid biosynthesis; lipid IV(A) biosynthesis; lipid IV(A) from (3R)-3-hydroxytetradecanoyl-[acyl-carrier-protein] and UDP-N-acetyl-alpha-D-glucosamine: step 2/6.</text>
</comment>
<dbReference type="SUPFAM" id="SSF54211">
    <property type="entry name" value="Ribosomal protein S5 domain 2-like"/>
    <property type="match status" value="2"/>
</dbReference>
<proteinExistence type="inferred from homology"/>
<evidence type="ECO:0000256" key="4">
    <source>
        <dbReference type="ARBA" id="ARBA00012745"/>
    </source>
</evidence>
<reference evidence="13 14" key="1">
    <citation type="submission" date="2019-06" db="EMBL/GenBank/DDBJ databases">
        <authorList>
            <person name="Li M."/>
        </authorList>
    </citation>
    <scope>NUCLEOTIDE SEQUENCE [LARGE SCALE GENOMIC DNA]</scope>
    <source>
        <strain evidence="13 14">BGMRC6574</strain>
    </source>
</reference>
<dbReference type="PANTHER" id="PTHR33694:SF1">
    <property type="entry name" value="UDP-3-O-ACYL-N-ACETYLGLUCOSAMINE DEACETYLASE 1, MITOCHONDRIAL-RELATED"/>
    <property type="match status" value="1"/>
</dbReference>
<sequence length="295" mass="31305">MQSTIARAFTLHGIGVHSGTPVSLTFHPGAPDSGIVFTQVHPDGSVVTIPAISANVGSTDFCTVLCQGETAAVGTVEHVMAALSGLEIDNVELEIMGSEVPILDGSAAAFIDAIDGAGRTIQNAPRRFLRVLKTVRAERGGSWAELTPHDGRRFEIDIDFDCTLIGRQSWHGDLDAETFRHELARARTFGFMRDVERLWASGHALGSSLENSLVISDDDTVINGDGLRFADEFARHKTVDAIGDLALAGGHLLGCYRSYRGGHRLNGMALQALLSDPTAYAVVGGDEADAIAVLG</sequence>
<evidence type="ECO:0000256" key="5">
    <source>
        <dbReference type="ARBA" id="ARBA00022516"/>
    </source>
</evidence>
<evidence type="ECO:0000256" key="11">
    <source>
        <dbReference type="ARBA" id="ARBA00024535"/>
    </source>
</evidence>
<dbReference type="InterPro" id="IPR011334">
    <property type="entry name" value="UDP-acyl_GlcNac_deAcase_C"/>
</dbReference>
<dbReference type="UniPathway" id="UPA00359">
    <property type="reaction ID" value="UER00478"/>
</dbReference>
<dbReference type="GO" id="GO:0103117">
    <property type="term" value="F:UDP-3-O-acyl-N-acetylglucosamine deacetylase activity"/>
    <property type="evidence" value="ECO:0007669"/>
    <property type="project" value="UniProtKB-UniRule"/>
</dbReference>
<keyword evidence="5 12" id="KW-0444">Lipid biosynthesis</keyword>
<dbReference type="InterPro" id="IPR015870">
    <property type="entry name" value="UDP-acyl_N-AcGlcN_deAcase_N"/>
</dbReference>
<evidence type="ECO:0000256" key="8">
    <source>
        <dbReference type="ARBA" id="ARBA00022801"/>
    </source>
</evidence>
<evidence type="ECO:0000256" key="12">
    <source>
        <dbReference type="HAMAP-Rule" id="MF_00388"/>
    </source>
</evidence>
<comment type="caution">
    <text evidence="13">The sequence shown here is derived from an EMBL/GenBank/DDBJ whole genome shotgun (WGS) entry which is preliminary data.</text>
</comment>
<evidence type="ECO:0000256" key="9">
    <source>
        <dbReference type="ARBA" id="ARBA00022833"/>
    </source>
</evidence>
<dbReference type="GO" id="GO:0046872">
    <property type="term" value="F:metal ion binding"/>
    <property type="evidence" value="ECO:0007669"/>
    <property type="project" value="UniProtKB-KW"/>
</dbReference>
<dbReference type="Proteomes" id="UP000320314">
    <property type="component" value="Unassembled WGS sequence"/>
</dbReference>
<keyword evidence="14" id="KW-1185">Reference proteome</keyword>
<comment type="catalytic activity">
    <reaction evidence="11 12">
        <text>a UDP-3-O-[(3R)-3-hydroxyacyl]-N-acetyl-alpha-D-glucosamine + H2O = a UDP-3-O-[(3R)-3-hydroxyacyl]-alpha-D-glucosamine + acetate</text>
        <dbReference type="Rhea" id="RHEA:67816"/>
        <dbReference type="ChEBI" id="CHEBI:15377"/>
        <dbReference type="ChEBI" id="CHEBI:30089"/>
        <dbReference type="ChEBI" id="CHEBI:137740"/>
        <dbReference type="ChEBI" id="CHEBI:173225"/>
        <dbReference type="EC" id="3.5.1.108"/>
    </reaction>
</comment>
<name>A0A506U8E1_9HYPH</name>
<organism evidence="13 14">
    <name type="scientific">Pararhizobium mangrovi</name>
    <dbReference type="NCBI Taxonomy" id="2590452"/>
    <lineage>
        <taxon>Bacteria</taxon>
        <taxon>Pseudomonadati</taxon>
        <taxon>Pseudomonadota</taxon>
        <taxon>Alphaproteobacteria</taxon>
        <taxon>Hyphomicrobiales</taxon>
        <taxon>Rhizobiaceae</taxon>
        <taxon>Rhizobium/Agrobacterium group</taxon>
        <taxon>Pararhizobium</taxon>
    </lineage>
</organism>
<dbReference type="Pfam" id="PF03331">
    <property type="entry name" value="LpxC"/>
    <property type="match status" value="1"/>
</dbReference>
<dbReference type="Gene3D" id="3.30.230.20">
    <property type="entry name" value="lpxc deacetylase, domain 1"/>
    <property type="match status" value="1"/>
</dbReference>
<dbReference type="HAMAP" id="MF_00388">
    <property type="entry name" value="LpxC"/>
    <property type="match status" value="1"/>
</dbReference>
<dbReference type="NCBIfam" id="TIGR00325">
    <property type="entry name" value="lpxC"/>
    <property type="match status" value="1"/>
</dbReference>
<evidence type="ECO:0000256" key="3">
    <source>
        <dbReference type="ARBA" id="ARBA00005002"/>
    </source>
</evidence>
<evidence type="ECO:0000256" key="2">
    <source>
        <dbReference type="ARBA" id="ARBA00002923"/>
    </source>
</evidence>
<feature type="active site" description="Proton donor" evidence="12">
    <location>
        <position position="263"/>
    </location>
</feature>
<dbReference type="InterPro" id="IPR004463">
    <property type="entry name" value="UDP-acyl_GlcNac_deAcase"/>
</dbReference>
<dbReference type="EC" id="3.5.1.108" evidence="4 12"/>
<comment type="similarity">
    <text evidence="12">Belongs to the LpxC family.</text>
</comment>
<evidence type="ECO:0000256" key="1">
    <source>
        <dbReference type="ARBA" id="ARBA00001947"/>
    </source>
</evidence>
<dbReference type="OrthoDB" id="9802746at2"/>
<dbReference type="AlphaFoldDB" id="A0A506U8E1"/>
<keyword evidence="9 12" id="KW-0862">Zinc</keyword>
<dbReference type="Gene3D" id="3.30.1700.10">
    <property type="entry name" value="lpxc deacetylase, domain 2"/>
    <property type="match status" value="1"/>
</dbReference>
<dbReference type="PANTHER" id="PTHR33694">
    <property type="entry name" value="UDP-3-O-ACYL-N-ACETYLGLUCOSAMINE DEACETYLASE 1, MITOCHONDRIAL-RELATED"/>
    <property type="match status" value="1"/>
</dbReference>
<dbReference type="EMBL" id="VHLH01000012">
    <property type="protein sequence ID" value="TPW29364.1"/>
    <property type="molecule type" value="Genomic_DNA"/>
</dbReference>
<evidence type="ECO:0000256" key="10">
    <source>
        <dbReference type="ARBA" id="ARBA00023098"/>
    </source>
</evidence>
<dbReference type="GO" id="GO:0009245">
    <property type="term" value="P:lipid A biosynthetic process"/>
    <property type="evidence" value="ECO:0007669"/>
    <property type="project" value="UniProtKB-UniRule"/>
</dbReference>
<feature type="binding site" evidence="12">
    <location>
        <position position="78"/>
    </location>
    <ligand>
        <name>Zn(2+)</name>
        <dbReference type="ChEBI" id="CHEBI:29105"/>
    </ligand>
</feature>
<evidence type="ECO:0000313" key="14">
    <source>
        <dbReference type="Proteomes" id="UP000320314"/>
    </source>
</evidence>